<protein>
    <submittedName>
        <fullName evidence="2">Uncharacterized protein</fullName>
    </submittedName>
</protein>
<feature type="transmembrane region" description="Helical" evidence="1">
    <location>
        <begin position="225"/>
        <end position="242"/>
    </location>
</feature>
<keyword evidence="1" id="KW-0472">Membrane</keyword>
<evidence type="ECO:0000313" key="3">
    <source>
        <dbReference type="Proteomes" id="UP001231924"/>
    </source>
</evidence>
<organism evidence="2 3">
    <name type="scientific">Actinomycetospora termitidis</name>
    <dbReference type="NCBI Taxonomy" id="3053470"/>
    <lineage>
        <taxon>Bacteria</taxon>
        <taxon>Bacillati</taxon>
        <taxon>Actinomycetota</taxon>
        <taxon>Actinomycetes</taxon>
        <taxon>Pseudonocardiales</taxon>
        <taxon>Pseudonocardiaceae</taxon>
        <taxon>Actinomycetospora</taxon>
    </lineage>
</organism>
<feature type="transmembrane region" description="Helical" evidence="1">
    <location>
        <begin position="139"/>
        <end position="159"/>
    </location>
</feature>
<feature type="transmembrane region" description="Helical" evidence="1">
    <location>
        <begin position="248"/>
        <end position="269"/>
    </location>
</feature>
<name>A0ABT7MJ49_9PSEU</name>
<feature type="transmembrane region" description="Helical" evidence="1">
    <location>
        <begin position="201"/>
        <end position="218"/>
    </location>
</feature>
<feature type="transmembrane region" description="Helical" evidence="1">
    <location>
        <begin position="30"/>
        <end position="50"/>
    </location>
</feature>
<sequence>MTATVPAEHVPVPPVLTTEASRPSAVAARVLLAASVALLLAGGLVLRLGLVGGDAIGAADNGDAGRLYCVAHLVPDTTDRTAPGHGVAITEYRTGGPGCSRDTAITSAGLVLQATVAVATALDPTPAAPDGSTRFSLEWLGAAYVALLVVGAGAAAFTATQGRRLGRSVPALLLVIGVPAAPLLVVPWWSRFLVSSFSEAAGLVGIVWTAWGLLALALTRPTARGTRVIGLGLVAIGGIVAVTAKPGFLPVGLAAVVACLLVTVGTTPWRRRVPGVLAAVLVVGISAAPVLGGLRAQNASYAWVNAHNLAFTAVLPEAGPSATGPLGLHPDAWGQSGQHFYLDGGRSVRDWQATVGDRSDELRTDALRFVARHPVVLARMVHRGLVATLRPQIPYLASATGGARTVDGTVADAPPVPEGSQTMGPMFVYLDGLPGRWVPPTVVALALLAGASTLVPAARRRLPPTAVGLARVSSLLAVTGVGVVVVAVLGDGYCELAKHVWLGSYALVLTGGVLTAAVVATAGQSSGRNTPRW</sequence>
<gene>
    <name evidence="2" type="ORF">QRT03_28890</name>
</gene>
<keyword evidence="3" id="KW-1185">Reference proteome</keyword>
<dbReference type="EMBL" id="JASVWF010000009">
    <property type="protein sequence ID" value="MDL5160017.1"/>
    <property type="molecule type" value="Genomic_DNA"/>
</dbReference>
<feature type="transmembrane region" description="Helical" evidence="1">
    <location>
        <begin position="171"/>
        <end position="189"/>
    </location>
</feature>
<comment type="caution">
    <text evidence="2">The sequence shown here is derived from an EMBL/GenBank/DDBJ whole genome shotgun (WGS) entry which is preliminary data.</text>
</comment>
<dbReference type="Proteomes" id="UP001231924">
    <property type="component" value="Unassembled WGS sequence"/>
</dbReference>
<feature type="transmembrane region" description="Helical" evidence="1">
    <location>
        <begin position="437"/>
        <end position="457"/>
    </location>
</feature>
<proteinExistence type="predicted"/>
<keyword evidence="1" id="KW-1133">Transmembrane helix</keyword>
<reference evidence="2 3" key="1">
    <citation type="submission" date="2023-06" db="EMBL/GenBank/DDBJ databases">
        <title>Actinomycetospora Odt1-22.</title>
        <authorList>
            <person name="Supong K."/>
        </authorList>
    </citation>
    <scope>NUCLEOTIDE SEQUENCE [LARGE SCALE GENOMIC DNA]</scope>
    <source>
        <strain evidence="2 3">Odt1-22</strain>
    </source>
</reference>
<feature type="transmembrane region" description="Helical" evidence="1">
    <location>
        <begin position="502"/>
        <end position="523"/>
    </location>
</feature>
<evidence type="ECO:0000256" key="1">
    <source>
        <dbReference type="SAM" id="Phobius"/>
    </source>
</evidence>
<feature type="transmembrane region" description="Helical" evidence="1">
    <location>
        <begin position="469"/>
        <end position="490"/>
    </location>
</feature>
<feature type="transmembrane region" description="Helical" evidence="1">
    <location>
        <begin position="276"/>
        <end position="294"/>
    </location>
</feature>
<evidence type="ECO:0000313" key="2">
    <source>
        <dbReference type="EMBL" id="MDL5160017.1"/>
    </source>
</evidence>
<keyword evidence="1" id="KW-0812">Transmembrane</keyword>
<accession>A0ABT7MJ49</accession>
<dbReference type="RefSeq" id="WP_286056624.1">
    <property type="nucleotide sequence ID" value="NZ_JASVWF010000009.1"/>
</dbReference>